<dbReference type="InterPro" id="IPR029787">
    <property type="entry name" value="Nucleotide_cyclase"/>
</dbReference>
<evidence type="ECO:0000256" key="13">
    <source>
        <dbReference type="ARBA" id="ARBA00023239"/>
    </source>
</evidence>
<dbReference type="EC" id="4.6.1.1" evidence="3"/>
<keyword evidence="6" id="KW-0479">Metal-binding</keyword>
<evidence type="ECO:0000259" key="18">
    <source>
        <dbReference type="PROSITE" id="PS50112"/>
    </source>
</evidence>
<dbReference type="PROSITE" id="PS50125">
    <property type="entry name" value="GUANYLATE_CYCLASE_2"/>
    <property type="match status" value="1"/>
</dbReference>
<name>A0A7Z9BNM9_9CYAN</name>
<evidence type="ECO:0000259" key="19">
    <source>
        <dbReference type="PROSITE" id="PS50113"/>
    </source>
</evidence>
<evidence type="ECO:0000256" key="17">
    <source>
        <dbReference type="RuleBase" id="RU000405"/>
    </source>
</evidence>
<dbReference type="GO" id="GO:0046872">
    <property type="term" value="F:metal ion binding"/>
    <property type="evidence" value="ECO:0007669"/>
    <property type="project" value="UniProtKB-KW"/>
</dbReference>
<comment type="subcellular location">
    <subcellularLocation>
        <location evidence="2">Membrane</location>
    </subcellularLocation>
</comment>
<feature type="domain" description="Guanylate cyclase" evidence="20">
    <location>
        <begin position="493"/>
        <end position="620"/>
    </location>
</feature>
<keyword evidence="8" id="KW-0067">ATP-binding</keyword>
<dbReference type="InterPro" id="IPR001054">
    <property type="entry name" value="A/G_cyclase"/>
</dbReference>
<dbReference type="PROSITE" id="PS50112">
    <property type="entry name" value="PAS"/>
    <property type="match status" value="1"/>
</dbReference>
<dbReference type="EMBL" id="CZCS02000009">
    <property type="protein sequence ID" value="VXD13103.1"/>
    <property type="molecule type" value="Genomic_DNA"/>
</dbReference>
<evidence type="ECO:0000256" key="6">
    <source>
        <dbReference type="ARBA" id="ARBA00022723"/>
    </source>
</evidence>
<dbReference type="InterPro" id="IPR029016">
    <property type="entry name" value="GAF-like_dom_sf"/>
</dbReference>
<accession>A0A7Z9BNM9</accession>
<dbReference type="InterPro" id="IPR018297">
    <property type="entry name" value="A/G_cyclase_CS"/>
</dbReference>
<dbReference type="GO" id="GO:0035556">
    <property type="term" value="P:intracellular signal transduction"/>
    <property type="evidence" value="ECO:0007669"/>
    <property type="project" value="InterPro"/>
</dbReference>
<dbReference type="PROSITE" id="PS00452">
    <property type="entry name" value="GUANYLATE_CYCLASE_1"/>
    <property type="match status" value="1"/>
</dbReference>
<dbReference type="InterPro" id="IPR000014">
    <property type="entry name" value="PAS"/>
</dbReference>
<keyword evidence="12" id="KW-0472">Membrane</keyword>
<dbReference type="InterPro" id="IPR050401">
    <property type="entry name" value="Cyclic_nucleotide_synthase"/>
</dbReference>
<evidence type="ECO:0000256" key="8">
    <source>
        <dbReference type="ARBA" id="ARBA00022840"/>
    </source>
</evidence>
<gene>
    <name evidence="21" type="ORF">PL9631_1060313</name>
</gene>
<evidence type="ECO:0000313" key="22">
    <source>
        <dbReference type="Proteomes" id="UP000182190"/>
    </source>
</evidence>
<keyword evidence="5" id="KW-0812">Transmembrane</keyword>
<dbReference type="GO" id="GO:0005524">
    <property type="term" value="F:ATP binding"/>
    <property type="evidence" value="ECO:0007669"/>
    <property type="project" value="UniProtKB-KW"/>
</dbReference>
<dbReference type="GO" id="GO:0004016">
    <property type="term" value="F:adenylate cyclase activity"/>
    <property type="evidence" value="ECO:0007669"/>
    <property type="project" value="UniProtKB-EC"/>
</dbReference>
<evidence type="ECO:0000256" key="14">
    <source>
        <dbReference type="ARBA" id="ARBA00032597"/>
    </source>
</evidence>
<dbReference type="Pfam" id="PF00211">
    <property type="entry name" value="Guanylate_cyc"/>
    <property type="match status" value="1"/>
</dbReference>
<dbReference type="SMART" id="SM00091">
    <property type="entry name" value="PAS"/>
    <property type="match status" value="1"/>
</dbReference>
<proteinExistence type="inferred from homology"/>
<protein>
    <recommendedName>
        <fullName evidence="4">Adenylate cyclase</fullName>
        <ecNumber evidence="3">4.6.1.1</ecNumber>
    </recommendedName>
    <alternativeName>
        <fullName evidence="14">ATP pyrophosphate-lyase</fullName>
    </alternativeName>
    <alternativeName>
        <fullName evidence="15">Adenylyl cyclase</fullName>
    </alternativeName>
</protein>
<dbReference type="SMART" id="SM00044">
    <property type="entry name" value="CYCc"/>
    <property type="match status" value="1"/>
</dbReference>
<comment type="similarity">
    <text evidence="17">Belongs to the adenylyl cyclase class-4/guanylyl cyclase family.</text>
</comment>
<dbReference type="Gene3D" id="3.30.450.40">
    <property type="match status" value="1"/>
</dbReference>
<evidence type="ECO:0000256" key="4">
    <source>
        <dbReference type="ARBA" id="ARBA00021420"/>
    </source>
</evidence>
<sequence>MNDLFKQFLIARKMDFLVINSELKIEDFSQGVMRFIEGSEGLNQGEDVQYYFPELIGTEDIIDAIIQGHQDYFELNAMSRQIEETTSIYFNIYFLGVSIQGEHIPELMLLFEDVTQRMELEQALVQETNESRLLLNAYSHSQQYIDRIITSMEDILIVTNQQGIIQKINLATLSLLEYSQSDLINHSLSAFVEDDTFLQEYLKESCRKKQDFLFKNLELTCQKKHGGKIILEFSISTLTTDTDDSLDFIYVGRDITARKRAQQRMFTQYQISRILSEAPNIHEALLQILQSTCESWGWVLGEVWMLENFSEEPLVLGNKLTQTNAFPVNYTNPKLECIKLWINSDFDLCAIQELYQKINLDSNMSLPGKIWHSGFAHWIEDVMVNDQLTQKNIAQILGLHAGFGFPIKDGKEVLGVITFWGTEICFTDPELMQTMTTIGSQLGQFIKRKLAEIALQYQQQQTERLLLNILPEAIAERLKKEQKTIAEHFSEVTVLFADIVGFTQISSTLSPIALVNLLNELFSAFDRLTEKYGLEKIKTIGDAYMVVGGLPYPCSNHAIAIAEMALDMQKEIIEFNKIHNQVLSLRIGIHSGPVVAGVIGIKKFLYDLWGDTVNIASRMESHGLAGRIQISEDTFHLLPDQYVIFKRGIISVKGKGAMNTYFLLGRKGEKSLPIIEQIIPEKNHFKNMATQHLVEVIHNKLQENYPLKYDKIIDSSPDFQI</sequence>
<comment type="caution">
    <text evidence="21">The sequence shown here is derived from an EMBL/GenBank/DDBJ whole genome shotgun (WGS) entry which is preliminary data.</text>
</comment>
<dbReference type="OrthoDB" id="456159at2"/>
<evidence type="ECO:0000256" key="9">
    <source>
        <dbReference type="ARBA" id="ARBA00022842"/>
    </source>
</evidence>
<evidence type="ECO:0000256" key="3">
    <source>
        <dbReference type="ARBA" id="ARBA00012201"/>
    </source>
</evidence>
<evidence type="ECO:0000256" key="2">
    <source>
        <dbReference type="ARBA" id="ARBA00004370"/>
    </source>
</evidence>
<dbReference type="PROSITE" id="PS50113">
    <property type="entry name" value="PAC"/>
    <property type="match status" value="1"/>
</dbReference>
<evidence type="ECO:0000256" key="11">
    <source>
        <dbReference type="ARBA" id="ARBA00022998"/>
    </source>
</evidence>
<evidence type="ECO:0000256" key="12">
    <source>
        <dbReference type="ARBA" id="ARBA00023136"/>
    </source>
</evidence>
<keyword evidence="11" id="KW-0115">cAMP biosynthesis</keyword>
<keyword evidence="13 17" id="KW-0456">Lyase</keyword>
<dbReference type="RefSeq" id="WP_083624136.1">
    <property type="nucleotide sequence ID" value="NZ_LR735026.1"/>
</dbReference>
<dbReference type="CDD" id="cd00130">
    <property type="entry name" value="PAS"/>
    <property type="match status" value="1"/>
</dbReference>
<dbReference type="SUPFAM" id="SSF55785">
    <property type="entry name" value="PYP-like sensor domain (PAS domain)"/>
    <property type="match status" value="1"/>
</dbReference>
<dbReference type="GO" id="GO:0006171">
    <property type="term" value="P:cAMP biosynthetic process"/>
    <property type="evidence" value="ECO:0007669"/>
    <property type="project" value="UniProtKB-KW"/>
</dbReference>
<dbReference type="FunFam" id="3.30.70.1230:FF:000033">
    <property type="entry name" value="Adenylate cyclase"/>
    <property type="match status" value="1"/>
</dbReference>
<evidence type="ECO:0000313" key="21">
    <source>
        <dbReference type="EMBL" id="VXD13103.1"/>
    </source>
</evidence>
<dbReference type="SUPFAM" id="SSF55781">
    <property type="entry name" value="GAF domain-like"/>
    <property type="match status" value="1"/>
</dbReference>
<keyword evidence="10" id="KW-1133">Transmembrane helix</keyword>
<organism evidence="21 22">
    <name type="scientific">Planktothrix paucivesiculata PCC 9631</name>
    <dbReference type="NCBI Taxonomy" id="671071"/>
    <lineage>
        <taxon>Bacteria</taxon>
        <taxon>Bacillati</taxon>
        <taxon>Cyanobacteriota</taxon>
        <taxon>Cyanophyceae</taxon>
        <taxon>Oscillatoriophycideae</taxon>
        <taxon>Oscillatoriales</taxon>
        <taxon>Microcoleaceae</taxon>
        <taxon>Planktothrix</taxon>
    </lineage>
</organism>
<keyword evidence="9" id="KW-0460">Magnesium</keyword>
<feature type="domain" description="PAS" evidence="18">
    <location>
        <begin position="141"/>
        <end position="188"/>
    </location>
</feature>
<dbReference type="PANTHER" id="PTHR11920:SF335">
    <property type="entry name" value="GUANYLATE CYCLASE"/>
    <property type="match status" value="1"/>
</dbReference>
<dbReference type="Proteomes" id="UP000182190">
    <property type="component" value="Unassembled WGS sequence"/>
</dbReference>
<reference evidence="21" key="1">
    <citation type="submission" date="2019-10" db="EMBL/GenBank/DDBJ databases">
        <authorList>
            <consortium name="Genoscope - CEA"/>
            <person name="William W."/>
        </authorList>
    </citation>
    <scope>NUCLEOTIDE SEQUENCE [LARGE SCALE GENOMIC DNA]</scope>
    <source>
        <strain evidence="21">BBR_PRJEB10994</strain>
    </source>
</reference>
<evidence type="ECO:0000256" key="1">
    <source>
        <dbReference type="ARBA" id="ARBA00001593"/>
    </source>
</evidence>
<dbReference type="AlphaFoldDB" id="A0A7Z9BNM9"/>
<keyword evidence="22" id="KW-1185">Reference proteome</keyword>
<evidence type="ECO:0000256" key="15">
    <source>
        <dbReference type="ARBA" id="ARBA00032637"/>
    </source>
</evidence>
<feature type="domain" description="PAC" evidence="19">
    <location>
        <begin position="215"/>
        <end position="267"/>
    </location>
</feature>
<dbReference type="GO" id="GO:0005886">
    <property type="term" value="C:plasma membrane"/>
    <property type="evidence" value="ECO:0007669"/>
    <property type="project" value="UniProtKB-ARBA"/>
</dbReference>
<dbReference type="Gene3D" id="3.30.450.20">
    <property type="entry name" value="PAS domain"/>
    <property type="match status" value="1"/>
</dbReference>
<dbReference type="SUPFAM" id="SSF55073">
    <property type="entry name" value="Nucleotide cyclase"/>
    <property type="match status" value="1"/>
</dbReference>
<evidence type="ECO:0000259" key="20">
    <source>
        <dbReference type="PROSITE" id="PS50125"/>
    </source>
</evidence>
<keyword evidence="7" id="KW-0547">Nucleotide-binding</keyword>
<dbReference type="Gene3D" id="3.30.70.1230">
    <property type="entry name" value="Nucleotide cyclase"/>
    <property type="match status" value="1"/>
</dbReference>
<evidence type="ECO:0000256" key="5">
    <source>
        <dbReference type="ARBA" id="ARBA00022692"/>
    </source>
</evidence>
<evidence type="ECO:0000256" key="10">
    <source>
        <dbReference type="ARBA" id="ARBA00022989"/>
    </source>
</evidence>
<dbReference type="Pfam" id="PF13426">
    <property type="entry name" value="PAS_9"/>
    <property type="match status" value="1"/>
</dbReference>
<dbReference type="CDD" id="cd07302">
    <property type="entry name" value="CHD"/>
    <property type="match status" value="1"/>
</dbReference>
<dbReference type="InterPro" id="IPR035965">
    <property type="entry name" value="PAS-like_dom_sf"/>
</dbReference>
<evidence type="ECO:0000256" key="7">
    <source>
        <dbReference type="ARBA" id="ARBA00022741"/>
    </source>
</evidence>
<comment type="catalytic activity">
    <reaction evidence="1">
        <text>ATP = 3',5'-cyclic AMP + diphosphate</text>
        <dbReference type="Rhea" id="RHEA:15389"/>
        <dbReference type="ChEBI" id="CHEBI:30616"/>
        <dbReference type="ChEBI" id="CHEBI:33019"/>
        <dbReference type="ChEBI" id="CHEBI:58165"/>
        <dbReference type="EC" id="4.6.1.1"/>
    </reaction>
</comment>
<dbReference type="InterPro" id="IPR000700">
    <property type="entry name" value="PAS-assoc_C"/>
</dbReference>
<comment type="subunit">
    <text evidence="16">Homodimer. Can also exist as monomer.</text>
</comment>
<dbReference type="PANTHER" id="PTHR11920">
    <property type="entry name" value="GUANYLYL CYCLASE"/>
    <property type="match status" value="1"/>
</dbReference>
<evidence type="ECO:0000256" key="16">
    <source>
        <dbReference type="ARBA" id="ARBA00064436"/>
    </source>
</evidence>
<dbReference type="NCBIfam" id="TIGR00229">
    <property type="entry name" value="sensory_box"/>
    <property type="match status" value="1"/>
</dbReference>